<reference evidence="2" key="1">
    <citation type="journal article" date="2019" name="Int. J. Syst. Evol. Microbiol.">
        <title>The Global Catalogue of Microorganisms (GCM) 10K type strain sequencing project: providing services to taxonomists for standard genome sequencing and annotation.</title>
        <authorList>
            <consortium name="The Broad Institute Genomics Platform"/>
            <consortium name="The Broad Institute Genome Sequencing Center for Infectious Disease"/>
            <person name="Wu L."/>
            <person name="Ma J."/>
        </authorList>
    </citation>
    <scope>NUCLEOTIDE SEQUENCE [LARGE SCALE GENOMIC DNA]</scope>
    <source>
        <strain evidence="2">JCM 14900</strain>
    </source>
</reference>
<dbReference type="Proteomes" id="UP001501343">
    <property type="component" value="Unassembled WGS sequence"/>
</dbReference>
<dbReference type="RefSeq" id="WP_248147493.1">
    <property type="nucleotide sequence ID" value="NZ_BAAAOF010000005.1"/>
</dbReference>
<comment type="caution">
    <text evidence="1">The sequence shown here is derived from an EMBL/GenBank/DDBJ whole genome shotgun (WGS) entry which is preliminary data.</text>
</comment>
<dbReference type="Pfam" id="PF08908">
    <property type="entry name" value="MesX"/>
    <property type="match status" value="1"/>
</dbReference>
<dbReference type="PIRSF" id="PIRSF034367">
    <property type="entry name" value="DUF1852"/>
    <property type="match status" value="1"/>
</dbReference>
<sequence>MADDFTFSITTTRFDDDYAPSKSSRVTTNFANLARGEHRQQNLRNTLTMIDRRFNDLAHWDNPDGNRYTVELDIVSVQLRFTAEGADREFPLLEVLDVQIVDTWTSIRRHGIVGNNFSSYVRDYDFSVLLPAVNADSPKPTVPGDFGDLHGKLFRHFLDSPAYRERFTLPPVICISVSTSKTYHRTANQHPVLGVEYQQEEYSLTDEYFSKMGMKVRYFMPRGSVAPLAFYHRGDLLNDYADLQLIGTISTMETFQKIYRPEIYNANSAAAPVFRPSLEVQDYSRTEIAYDRVERSRLAITQGQYTEEQFIKPHGEALAQWAADYLVPVA</sequence>
<accession>A0ABP5B8V4</accession>
<dbReference type="InterPro" id="IPR015004">
    <property type="entry name" value="MesX"/>
</dbReference>
<organism evidence="1 2">
    <name type="scientific">Microbacterium aoyamense</name>
    <dbReference type="NCBI Taxonomy" id="344166"/>
    <lineage>
        <taxon>Bacteria</taxon>
        <taxon>Bacillati</taxon>
        <taxon>Actinomycetota</taxon>
        <taxon>Actinomycetes</taxon>
        <taxon>Micrococcales</taxon>
        <taxon>Microbacteriaceae</taxon>
        <taxon>Microbacterium</taxon>
    </lineage>
</organism>
<keyword evidence="2" id="KW-1185">Reference proteome</keyword>
<gene>
    <name evidence="1" type="ORF">GCM10009775_27180</name>
</gene>
<evidence type="ECO:0000313" key="2">
    <source>
        <dbReference type="Proteomes" id="UP001501343"/>
    </source>
</evidence>
<name>A0ABP5B8V4_9MICO</name>
<dbReference type="EMBL" id="BAAAOF010000005">
    <property type="protein sequence ID" value="GAA1933822.1"/>
    <property type="molecule type" value="Genomic_DNA"/>
</dbReference>
<protein>
    <submittedName>
        <fullName evidence="1">DUF1852 family protein</fullName>
    </submittedName>
</protein>
<evidence type="ECO:0000313" key="1">
    <source>
        <dbReference type="EMBL" id="GAA1933822.1"/>
    </source>
</evidence>
<proteinExistence type="predicted"/>